<dbReference type="InterPro" id="IPR006788">
    <property type="entry name" value="Myrip/Melanophilin"/>
</dbReference>
<protein>
    <recommendedName>
        <fullName evidence="7">RabBD domain-containing protein</fullName>
    </recommendedName>
</protein>
<keyword evidence="2" id="KW-0963">Cytoplasm</keyword>
<dbReference type="GO" id="GO:0008270">
    <property type="term" value="F:zinc ion binding"/>
    <property type="evidence" value="ECO:0007669"/>
    <property type="project" value="UniProtKB-KW"/>
</dbReference>
<dbReference type="Ensembl" id="ENSPMGT00000012271.1">
    <property type="protein sequence ID" value="ENSPMGP00000011496.1"/>
    <property type="gene ID" value="ENSPMGG00000009520.1"/>
</dbReference>
<keyword evidence="3" id="KW-0479">Metal-binding</keyword>
<dbReference type="GO" id="GO:0030864">
    <property type="term" value="C:cortical actin cytoskeleton"/>
    <property type="evidence" value="ECO:0007669"/>
    <property type="project" value="TreeGrafter"/>
</dbReference>
<feature type="domain" description="RabBD" evidence="7">
    <location>
        <begin position="4"/>
        <end position="114"/>
    </location>
</feature>
<dbReference type="GO" id="GO:0017022">
    <property type="term" value="F:myosin binding"/>
    <property type="evidence" value="ECO:0007669"/>
    <property type="project" value="TreeGrafter"/>
</dbReference>
<dbReference type="AlphaFoldDB" id="A0A3B4A4T9"/>
<accession>A0A3B4A4T9</accession>
<dbReference type="InterPro" id="IPR051745">
    <property type="entry name" value="Intracell_Transport_Effector"/>
</dbReference>
<reference evidence="8" key="1">
    <citation type="submission" date="2025-08" db="UniProtKB">
        <authorList>
            <consortium name="Ensembl"/>
        </authorList>
    </citation>
    <scope>IDENTIFICATION</scope>
</reference>
<dbReference type="InterPro" id="IPR011011">
    <property type="entry name" value="Znf_FYVE_PHD"/>
</dbReference>
<comment type="subcellular location">
    <subcellularLocation>
        <location evidence="1">Cytoplasm</location>
        <location evidence="1">Perinuclear region</location>
    </subcellularLocation>
</comment>
<evidence type="ECO:0000256" key="6">
    <source>
        <dbReference type="SAM" id="MobiDB-lite"/>
    </source>
</evidence>
<sequence length="779" mass="87470">MGRKLDLSGLSDLEAAHVLQVVQRDMRLRKREEERLCDLKQELAEEGSRSRLLSTQSCFNQRCCIRCCRQCGDCGYNVCRSCRLYNKKSKGWLCSSCQKHRLLKTQSLEWFYTNVKRRFKRFGSAKVLKTLYKKHLTEHNILSDGYEESVCNDDSICGSDSTFYRQTEEHSMSETLTVARRVAEEAIDEAISKAEVHTYCQVTTAQITQILSITNLLDTLHRMICLSCRKSKMRLTICANIEENLLRNWQQPYSCVQRCHSLSLLDTGADSSPSDSQSLKKEGPGASLSPWKSVDRLDHSALKSPDGNWIVFQSGQLPHPGLLTKRKSQMYSALERESGAVSAYEAMDSDCEPDHSWGTVLNEIHKKMGQSDLLEGLDLDYVGGRRGSRDSEGNYWKSNKALLNKKVPVEIRNHAKESIDFERRESIGDFDVSMFELKAEERSSLEGDTEPDTKEGGKYMGYKTITSLESEFMNEVEDDGPEKSDSEEDEVEFNRIINSMLMMTLEDMEMVEQNLGETNVKVKEEEGGLHNSDNVGGGTDGEEDNNTGKIIEKTGSQDGSNSKITICRFKLLIAMATVLIYNPSKIPGLVTVHVVPQRYSAQSLSSITTEVLKVLNATEQLLRETEGVPDPLSAPSAPLSQNYKQLDQQLCRLEENVYIAAGSVYDLETELEDLEECARAVCSSTSQSELRYLEEQVATAATKVQQSDMQISDIAARIAALRSAGLNVDPQPTFTKTRTSPCITLDASRQQRRLLPAPPTKGTIQTTISFEFCFKFCCL</sequence>
<proteinExistence type="predicted"/>
<dbReference type="FunFam" id="3.30.40.10:FF:000018">
    <property type="entry name" value="Synaptotagmin-like 5, isoform CRA_a"/>
    <property type="match status" value="1"/>
</dbReference>
<dbReference type="Gene3D" id="3.30.40.10">
    <property type="entry name" value="Zinc/RING finger domain, C3HC4 (zinc finger)"/>
    <property type="match status" value="1"/>
</dbReference>
<keyword evidence="4" id="KW-0863">Zinc-finger</keyword>
<keyword evidence="5" id="KW-0862">Zinc</keyword>
<dbReference type="Pfam" id="PF02318">
    <property type="entry name" value="FYVE_2"/>
    <property type="match status" value="1"/>
</dbReference>
<evidence type="ECO:0000256" key="3">
    <source>
        <dbReference type="ARBA" id="ARBA00022723"/>
    </source>
</evidence>
<dbReference type="GO" id="GO:0003779">
    <property type="term" value="F:actin binding"/>
    <property type="evidence" value="ECO:0007669"/>
    <property type="project" value="TreeGrafter"/>
</dbReference>
<evidence type="ECO:0000259" key="7">
    <source>
        <dbReference type="PROSITE" id="PS50916"/>
    </source>
</evidence>
<evidence type="ECO:0000256" key="5">
    <source>
        <dbReference type="ARBA" id="ARBA00022833"/>
    </source>
</evidence>
<keyword evidence="9" id="KW-1185">Reference proteome</keyword>
<dbReference type="InterPro" id="IPR041282">
    <property type="entry name" value="FYVE_2"/>
</dbReference>
<dbReference type="Pfam" id="PF04698">
    <property type="entry name" value="Rab_eff_C"/>
    <property type="match status" value="3"/>
</dbReference>
<reference evidence="8" key="2">
    <citation type="submission" date="2025-09" db="UniProtKB">
        <authorList>
            <consortium name="Ensembl"/>
        </authorList>
    </citation>
    <scope>IDENTIFICATION</scope>
</reference>
<dbReference type="PROSITE" id="PS50916">
    <property type="entry name" value="RABBD"/>
    <property type="match status" value="1"/>
</dbReference>
<dbReference type="InterPro" id="IPR013083">
    <property type="entry name" value="Znf_RING/FYVE/PHD"/>
</dbReference>
<evidence type="ECO:0000256" key="1">
    <source>
        <dbReference type="ARBA" id="ARBA00004556"/>
    </source>
</evidence>
<evidence type="ECO:0000256" key="4">
    <source>
        <dbReference type="ARBA" id="ARBA00022771"/>
    </source>
</evidence>
<evidence type="ECO:0000256" key="2">
    <source>
        <dbReference type="ARBA" id="ARBA00022490"/>
    </source>
</evidence>
<dbReference type="InterPro" id="IPR010911">
    <property type="entry name" value="Rab_BD"/>
</dbReference>
<organism evidence="8 9">
    <name type="scientific">Periophthalmus magnuspinnatus</name>
    <dbReference type="NCBI Taxonomy" id="409849"/>
    <lineage>
        <taxon>Eukaryota</taxon>
        <taxon>Metazoa</taxon>
        <taxon>Chordata</taxon>
        <taxon>Craniata</taxon>
        <taxon>Vertebrata</taxon>
        <taxon>Euteleostomi</taxon>
        <taxon>Actinopterygii</taxon>
        <taxon>Neopterygii</taxon>
        <taxon>Teleostei</taxon>
        <taxon>Neoteleostei</taxon>
        <taxon>Acanthomorphata</taxon>
        <taxon>Gobiaria</taxon>
        <taxon>Gobiiformes</taxon>
        <taxon>Gobioidei</taxon>
        <taxon>Gobiidae</taxon>
        <taxon>Oxudercinae</taxon>
        <taxon>Periophthalmus</taxon>
    </lineage>
</organism>
<dbReference type="GO" id="GO:0006886">
    <property type="term" value="P:intracellular protein transport"/>
    <property type="evidence" value="ECO:0007669"/>
    <property type="project" value="InterPro"/>
</dbReference>
<evidence type="ECO:0000313" key="9">
    <source>
        <dbReference type="Proteomes" id="UP000261520"/>
    </source>
</evidence>
<dbReference type="STRING" id="409849.ENSPMGP00000011496"/>
<dbReference type="SUPFAM" id="SSF57903">
    <property type="entry name" value="FYVE/PHD zinc finger"/>
    <property type="match status" value="1"/>
</dbReference>
<dbReference type="GO" id="GO:0048471">
    <property type="term" value="C:perinuclear region of cytoplasm"/>
    <property type="evidence" value="ECO:0007669"/>
    <property type="project" value="UniProtKB-SubCell"/>
</dbReference>
<evidence type="ECO:0000313" key="8">
    <source>
        <dbReference type="Ensembl" id="ENSPMGP00000011496.1"/>
    </source>
</evidence>
<dbReference type="PANTHER" id="PTHR14555">
    <property type="entry name" value="MYELIN-ASSOCIATED OLIGODENDROCYTIC BASIC PROTEIN MOBP -RELATED"/>
    <property type="match status" value="1"/>
</dbReference>
<dbReference type="PANTHER" id="PTHR14555:SF6">
    <property type="entry name" value="RAB EFFECTOR MYRIP"/>
    <property type="match status" value="1"/>
</dbReference>
<dbReference type="GO" id="GO:0031267">
    <property type="term" value="F:small GTPase binding"/>
    <property type="evidence" value="ECO:0007669"/>
    <property type="project" value="InterPro"/>
</dbReference>
<dbReference type="Proteomes" id="UP000261520">
    <property type="component" value="Unplaced"/>
</dbReference>
<feature type="region of interest" description="Disordered" evidence="6">
    <location>
        <begin position="270"/>
        <end position="292"/>
    </location>
</feature>
<name>A0A3B4A4T9_9GOBI</name>
<feature type="region of interest" description="Disordered" evidence="6">
    <location>
        <begin position="524"/>
        <end position="554"/>
    </location>
</feature>